<organism evidence="2 3">
    <name type="scientific">Candidatus Methylophosphatis roskildensis</name>
    <dbReference type="NCBI Taxonomy" id="2899263"/>
    <lineage>
        <taxon>Bacteria</taxon>
        <taxon>Pseudomonadati</taxon>
        <taxon>Pseudomonadota</taxon>
        <taxon>Betaproteobacteria</taxon>
        <taxon>Nitrosomonadales</taxon>
        <taxon>Sterolibacteriaceae</taxon>
        <taxon>Candidatus Methylophosphatis</taxon>
    </lineage>
</organism>
<evidence type="ECO:0000256" key="1">
    <source>
        <dbReference type="SAM" id="MobiDB-lite"/>
    </source>
</evidence>
<evidence type="ECO:0000313" key="3">
    <source>
        <dbReference type="Proteomes" id="UP000807785"/>
    </source>
</evidence>
<protein>
    <submittedName>
        <fullName evidence="2">TIGR02450 family Trp-rich protein</fullName>
    </submittedName>
</protein>
<dbReference type="AlphaFoldDB" id="A0A9D7E726"/>
<dbReference type="NCBIfam" id="TIGR02450">
    <property type="entry name" value="TIGR02450 family Trp-rich protein"/>
    <property type="match status" value="1"/>
</dbReference>
<gene>
    <name evidence="2" type="ORF">IPH26_19565</name>
</gene>
<dbReference type="Proteomes" id="UP000807785">
    <property type="component" value="Unassembled WGS sequence"/>
</dbReference>
<dbReference type="Pfam" id="PF09493">
    <property type="entry name" value="DUF2389"/>
    <property type="match status" value="1"/>
</dbReference>
<comment type="caution">
    <text evidence="2">The sequence shown here is derived from an EMBL/GenBank/DDBJ whole genome shotgun (WGS) entry which is preliminary data.</text>
</comment>
<feature type="compositionally biased region" description="Low complexity" evidence="1">
    <location>
        <begin position="12"/>
        <end position="22"/>
    </location>
</feature>
<accession>A0A9D7E726</accession>
<name>A0A9D7E726_9PROT</name>
<sequence length="94" mass="10975">MKTEKILVTTGAQAAAQRRPAAPRLNPRKLLLSKWTAQAPRNREKHFIVTRVIQPEPPANRIEVVEIEAVISRRSFTLPWRDLTDCHRWLQGWR</sequence>
<reference evidence="2" key="1">
    <citation type="submission" date="2020-10" db="EMBL/GenBank/DDBJ databases">
        <title>Connecting structure to function with the recovery of over 1000 high-quality activated sludge metagenome-assembled genomes encoding full-length rRNA genes using long-read sequencing.</title>
        <authorList>
            <person name="Singleton C.M."/>
            <person name="Petriglieri F."/>
            <person name="Kristensen J.M."/>
            <person name="Kirkegaard R.H."/>
            <person name="Michaelsen T.Y."/>
            <person name="Andersen M.H."/>
            <person name="Karst S.M."/>
            <person name="Dueholm M.S."/>
            <person name="Nielsen P.H."/>
            <person name="Albertsen M."/>
        </authorList>
    </citation>
    <scope>NUCLEOTIDE SEQUENCE</scope>
    <source>
        <strain evidence="2">Bjer_18-Q3-R1-45_BAT3C.347</strain>
    </source>
</reference>
<evidence type="ECO:0000313" key="2">
    <source>
        <dbReference type="EMBL" id="MBK6975033.1"/>
    </source>
</evidence>
<dbReference type="EMBL" id="JADJEV010000005">
    <property type="protein sequence ID" value="MBK6975033.1"/>
    <property type="molecule type" value="Genomic_DNA"/>
</dbReference>
<feature type="region of interest" description="Disordered" evidence="1">
    <location>
        <begin position="1"/>
        <end position="22"/>
    </location>
</feature>
<proteinExistence type="predicted"/>
<dbReference type="InterPro" id="IPR012663">
    <property type="entry name" value="CHP02450_Tryp"/>
</dbReference>